<evidence type="ECO:0000313" key="1">
    <source>
        <dbReference type="EMBL" id="KKK85073.1"/>
    </source>
</evidence>
<dbReference type="AlphaFoldDB" id="A0A0F8YUC1"/>
<comment type="caution">
    <text evidence="1">The sequence shown here is derived from an EMBL/GenBank/DDBJ whole genome shotgun (WGS) entry which is preliminary data.</text>
</comment>
<dbReference type="EMBL" id="LAZR01051479">
    <property type="protein sequence ID" value="KKK85073.1"/>
    <property type="molecule type" value="Genomic_DNA"/>
</dbReference>
<gene>
    <name evidence="1" type="ORF">LCGC14_2776970</name>
</gene>
<name>A0A0F8YUC1_9ZZZZ</name>
<protein>
    <submittedName>
        <fullName evidence="1">Uncharacterized protein</fullName>
    </submittedName>
</protein>
<accession>A0A0F8YUC1</accession>
<organism evidence="1">
    <name type="scientific">marine sediment metagenome</name>
    <dbReference type="NCBI Taxonomy" id="412755"/>
    <lineage>
        <taxon>unclassified sequences</taxon>
        <taxon>metagenomes</taxon>
        <taxon>ecological metagenomes</taxon>
    </lineage>
</organism>
<proteinExistence type="predicted"/>
<feature type="non-terminal residue" evidence="1">
    <location>
        <position position="58"/>
    </location>
</feature>
<reference evidence="1" key="1">
    <citation type="journal article" date="2015" name="Nature">
        <title>Complex archaea that bridge the gap between prokaryotes and eukaryotes.</title>
        <authorList>
            <person name="Spang A."/>
            <person name="Saw J.H."/>
            <person name="Jorgensen S.L."/>
            <person name="Zaremba-Niedzwiedzka K."/>
            <person name="Martijn J."/>
            <person name="Lind A.E."/>
            <person name="van Eijk R."/>
            <person name="Schleper C."/>
            <person name="Guy L."/>
            <person name="Ettema T.J."/>
        </authorList>
    </citation>
    <scope>NUCLEOTIDE SEQUENCE</scope>
</reference>
<sequence>MTFGMWIRLILWGSITIQSIQYCGKHLWDTSDTLGCDLGSHQAQIALLRLEHQVGTLY</sequence>